<dbReference type="InterPro" id="IPR002110">
    <property type="entry name" value="Ankyrin_rpt"/>
</dbReference>
<dbReference type="Gene3D" id="1.10.238.10">
    <property type="entry name" value="EF-hand"/>
    <property type="match status" value="1"/>
</dbReference>
<feature type="non-terminal residue" evidence="7">
    <location>
        <position position="1"/>
    </location>
</feature>
<dbReference type="InterPro" id="IPR011992">
    <property type="entry name" value="EF-hand-dom_pair"/>
</dbReference>
<feature type="domain" description="EF-hand" evidence="6">
    <location>
        <begin position="6"/>
        <end position="41"/>
    </location>
</feature>
<proteinExistence type="predicted"/>
<evidence type="ECO:0000256" key="3">
    <source>
        <dbReference type="ARBA" id="ARBA00023043"/>
    </source>
</evidence>
<dbReference type="InterPro" id="IPR036770">
    <property type="entry name" value="Ankyrin_rpt-contain_sf"/>
</dbReference>
<feature type="repeat" description="ANK" evidence="4">
    <location>
        <begin position="462"/>
        <end position="494"/>
    </location>
</feature>
<evidence type="ECO:0000256" key="1">
    <source>
        <dbReference type="ARBA" id="ARBA00022737"/>
    </source>
</evidence>
<dbReference type="SUPFAM" id="SSF48403">
    <property type="entry name" value="Ankyrin repeat"/>
    <property type="match status" value="1"/>
</dbReference>
<evidence type="ECO:0000259" key="6">
    <source>
        <dbReference type="PROSITE" id="PS50222"/>
    </source>
</evidence>
<comment type="caution">
    <text evidence="7">The sequence shown here is derived from an EMBL/GenBank/DDBJ whole genome shotgun (WGS) entry which is preliminary data.</text>
</comment>
<evidence type="ECO:0000313" key="7">
    <source>
        <dbReference type="EMBL" id="CAE8631775.1"/>
    </source>
</evidence>
<dbReference type="PROSITE" id="PS50088">
    <property type="entry name" value="ANK_REPEAT"/>
    <property type="match status" value="4"/>
</dbReference>
<dbReference type="PANTHER" id="PTHR24198">
    <property type="entry name" value="ANKYRIN REPEAT AND PROTEIN KINASE DOMAIN-CONTAINING PROTEIN"/>
    <property type="match status" value="1"/>
</dbReference>
<feature type="repeat" description="ANK" evidence="4">
    <location>
        <begin position="528"/>
        <end position="560"/>
    </location>
</feature>
<dbReference type="PROSITE" id="PS50297">
    <property type="entry name" value="ANK_REP_REGION"/>
    <property type="match status" value="2"/>
</dbReference>
<feature type="domain" description="EF-hand" evidence="6">
    <location>
        <begin position="42"/>
        <end position="77"/>
    </location>
</feature>
<dbReference type="Proteomes" id="UP000654075">
    <property type="component" value="Unassembled WGS sequence"/>
</dbReference>
<dbReference type="GO" id="GO:0005509">
    <property type="term" value="F:calcium ion binding"/>
    <property type="evidence" value="ECO:0007669"/>
    <property type="project" value="InterPro"/>
</dbReference>
<dbReference type="Gene3D" id="1.25.40.20">
    <property type="entry name" value="Ankyrin repeat-containing domain"/>
    <property type="match status" value="2"/>
</dbReference>
<dbReference type="PANTHER" id="PTHR24198:SF165">
    <property type="entry name" value="ANKYRIN REPEAT-CONTAINING PROTEIN-RELATED"/>
    <property type="match status" value="1"/>
</dbReference>
<feature type="repeat" description="ANK" evidence="4">
    <location>
        <begin position="429"/>
        <end position="461"/>
    </location>
</feature>
<keyword evidence="8" id="KW-1185">Reference proteome</keyword>
<dbReference type="InterPro" id="IPR018247">
    <property type="entry name" value="EF_Hand_1_Ca_BS"/>
</dbReference>
<feature type="region of interest" description="Disordered" evidence="5">
    <location>
        <begin position="594"/>
        <end position="620"/>
    </location>
</feature>
<dbReference type="AlphaFoldDB" id="A0A813H1Y9"/>
<gene>
    <name evidence="7" type="ORF">PGLA1383_LOCUS47777</name>
</gene>
<dbReference type="OrthoDB" id="439411at2759"/>
<feature type="repeat" description="ANK" evidence="4">
    <location>
        <begin position="495"/>
        <end position="527"/>
    </location>
</feature>
<dbReference type="PROSITE" id="PS50222">
    <property type="entry name" value="EF_HAND_2"/>
    <property type="match status" value="2"/>
</dbReference>
<keyword evidence="3 4" id="KW-0040">ANK repeat</keyword>
<evidence type="ECO:0000256" key="2">
    <source>
        <dbReference type="ARBA" id="ARBA00022837"/>
    </source>
</evidence>
<reference evidence="7" key="1">
    <citation type="submission" date="2021-02" db="EMBL/GenBank/DDBJ databases">
        <authorList>
            <person name="Dougan E. K."/>
            <person name="Rhodes N."/>
            <person name="Thang M."/>
            <person name="Chan C."/>
        </authorList>
    </citation>
    <scope>NUCLEOTIDE SEQUENCE</scope>
</reference>
<dbReference type="CDD" id="cd00051">
    <property type="entry name" value="EFh"/>
    <property type="match status" value="1"/>
</dbReference>
<evidence type="ECO:0000313" key="8">
    <source>
        <dbReference type="Proteomes" id="UP000654075"/>
    </source>
</evidence>
<dbReference type="SUPFAM" id="SSF47473">
    <property type="entry name" value="EF-hand"/>
    <property type="match status" value="1"/>
</dbReference>
<dbReference type="SMART" id="SM00248">
    <property type="entry name" value="ANK"/>
    <property type="match status" value="4"/>
</dbReference>
<protein>
    <recommendedName>
        <fullName evidence="6">EF-hand domain-containing protein</fullName>
    </recommendedName>
</protein>
<keyword evidence="2" id="KW-0106">Calcium</keyword>
<sequence>GADEDSRMRALRAQFNKYDKNRNGKLSFAELYPVLKASEPSLTDQKVRAMFNGLDKNNDDSLDFDEFVDYVCSKTAPMKGKVIHGVPWSTAVPVPRAYQTRSSHIAETEQRGMTLQQLAALAELIQAVLQKVAITSKFTRERVTWDTVNMYDIDPHFVQPLTLPFRSSFVELVAKGPQIPHWFVSHWWGTEFCQTVALLNFHLKQRLMPSPLFYWICTFANNQHDLSELTGSLLETPFVKVIMANEAVGTVTVFDAKVTTLRRIWCVLENYVSTVTAVEAKSGKHVYDIVAWLPEGQGKYAGKPVPAKPTLRMDLGNGMMREHVLDDETGGAFPLSVSVEGIKLDIHKAEATRREDWTHILHLIAETPASEWTKDPPETCEAYDRINLKARGMFAAGAIYAATTNDDMERLEQLLAEFPDRKDECIGSDCASPLHAAAFKNRLQALQVLLEARANPDVLKDGGASPIFIAAQYAHDDALKLLLQARGDVNLSRQDGFGPVHIAVQTESISTLQVLLQASANPDQQSLKGGTPLLIATQKGDLEAVKVLLQGRADVNQQSSVGNTPLRLAKKQAVVKALMDAKAEPLQAIMSLPPGPAAESAASPAPKGKAKAKAKARRRPPQAFGDAFALDGMADIDAKGGAGVAGGMASLYGGF</sequence>
<evidence type="ECO:0000256" key="5">
    <source>
        <dbReference type="SAM" id="MobiDB-lite"/>
    </source>
</evidence>
<dbReference type="Pfam" id="PF13499">
    <property type="entry name" value="EF-hand_7"/>
    <property type="match status" value="1"/>
</dbReference>
<dbReference type="PROSITE" id="PS00018">
    <property type="entry name" value="EF_HAND_1"/>
    <property type="match status" value="2"/>
</dbReference>
<feature type="compositionally biased region" description="Basic residues" evidence="5">
    <location>
        <begin position="608"/>
        <end position="620"/>
    </location>
</feature>
<name>A0A813H1Y9_POLGL</name>
<dbReference type="EMBL" id="CAJNNV010030206">
    <property type="protein sequence ID" value="CAE8631775.1"/>
    <property type="molecule type" value="Genomic_DNA"/>
</dbReference>
<dbReference type="InterPro" id="IPR002048">
    <property type="entry name" value="EF_hand_dom"/>
</dbReference>
<dbReference type="Pfam" id="PF12796">
    <property type="entry name" value="Ank_2"/>
    <property type="match status" value="2"/>
</dbReference>
<keyword evidence="1" id="KW-0677">Repeat</keyword>
<dbReference type="SMART" id="SM00054">
    <property type="entry name" value="EFh"/>
    <property type="match status" value="2"/>
</dbReference>
<feature type="compositionally biased region" description="Low complexity" evidence="5">
    <location>
        <begin position="597"/>
        <end position="607"/>
    </location>
</feature>
<accession>A0A813H1Y9</accession>
<organism evidence="7 8">
    <name type="scientific">Polarella glacialis</name>
    <name type="common">Dinoflagellate</name>
    <dbReference type="NCBI Taxonomy" id="89957"/>
    <lineage>
        <taxon>Eukaryota</taxon>
        <taxon>Sar</taxon>
        <taxon>Alveolata</taxon>
        <taxon>Dinophyceae</taxon>
        <taxon>Suessiales</taxon>
        <taxon>Suessiaceae</taxon>
        <taxon>Polarella</taxon>
    </lineage>
</organism>
<evidence type="ECO:0000256" key="4">
    <source>
        <dbReference type="PROSITE-ProRule" id="PRU00023"/>
    </source>
</evidence>